<gene>
    <name evidence="2" type="ORF">SAMN00790413_04146</name>
</gene>
<keyword evidence="3" id="KW-1185">Reference proteome</keyword>
<dbReference type="GO" id="GO:0008757">
    <property type="term" value="F:S-adenosylmethionine-dependent methyltransferase activity"/>
    <property type="evidence" value="ECO:0007669"/>
    <property type="project" value="InterPro"/>
</dbReference>
<evidence type="ECO:0000313" key="2">
    <source>
        <dbReference type="EMBL" id="SMB82781.1"/>
    </source>
</evidence>
<proteinExistence type="predicted"/>
<dbReference type="Pfam" id="PF08241">
    <property type="entry name" value="Methyltransf_11"/>
    <property type="match status" value="1"/>
</dbReference>
<reference evidence="2 3" key="1">
    <citation type="submission" date="2017-04" db="EMBL/GenBank/DDBJ databases">
        <authorList>
            <person name="Afonso C.L."/>
            <person name="Miller P.J."/>
            <person name="Scott M.A."/>
            <person name="Spackman E."/>
            <person name="Goraichik I."/>
            <person name="Dimitrov K.M."/>
            <person name="Suarez D.L."/>
            <person name="Swayne D.E."/>
        </authorList>
    </citation>
    <scope>NUCLEOTIDE SEQUENCE [LARGE SCALE GENOMIC DNA]</scope>
    <source>
        <strain evidence="2 3">KR-140</strain>
    </source>
</reference>
<dbReference type="OrthoDB" id="70290at2"/>
<dbReference type="GO" id="GO:0032259">
    <property type="term" value="P:methylation"/>
    <property type="evidence" value="ECO:0007669"/>
    <property type="project" value="UniProtKB-KW"/>
</dbReference>
<dbReference type="CDD" id="cd02440">
    <property type="entry name" value="AdoMet_MTases"/>
    <property type="match status" value="1"/>
</dbReference>
<keyword evidence="2" id="KW-0808">Transferase</keyword>
<dbReference type="PANTHER" id="PTHR42912">
    <property type="entry name" value="METHYLTRANSFERASE"/>
    <property type="match status" value="1"/>
</dbReference>
<sequence>MTLAHRDALLSELCGQRWPYRPLLDALDLPINSDILDIGAGAGQLLMCLHERGHQGVRVGLDPVPGPGVLCGQAETLAFPDASFEVVLFVRSLFHVTDSTQALREALRVLQPGGKLVVAVQGGSHLMMFWSLFGPPPEGNDPMTQRVLQEAGLQPARQDIYLAVNLSPKAICDIARTYALPEPTFAPGILPDRLHLATFVFVK</sequence>
<dbReference type="InterPro" id="IPR029063">
    <property type="entry name" value="SAM-dependent_MTases_sf"/>
</dbReference>
<dbReference type="RefSeq" id="WP_084046283.1">
    <property type="nucleotide sequence ID" value="NZ_FWWU01000006.1"/>
</dbReference>
<evidence type="ECO:0000313" key="3">
    <source>
        <dbReference type="Proteomes" id="UP000192582"/>
    </source>
</evidence>
<dbReference type="STRING" id="695939.SAMN00790413_04146"/>
<dbReference type="SUPFAM" id="SSF53335">
    <property type="entry name" value="S-adenosyl-L-methionine-dependent methyltransferases"/>
    <property type="match status" value="1"/>
</dbReference>
<dbReference type="InterPro" id="IPR050508">
    <property type="entry name" value="Methyltransf_Superfamily"/>
</dbReference>
<dbReference type="Proteomes" id="UP000192582">
    <property type="component" value="Unassembled WGS sequence"/>
</dbReference>
<dbReference type="InterPro" id="IPR013216">
    <property type="entry name" value="Methyltransf_11"/>
</dbReference>
<keyword evidence="2" id="KW-0489">Methyltransferase</keyword>
<evidence type="ECO:0000259" key="1">
    <source>
        <dbReference type="Pfam" id="PF08241"/>
    </source>
</evidence>
<accession>A0A1W1UPN3</accession>
<organism evidence="2 3">
    <name type="scientific">Deinococcus hopiensis KR-140</name>
    <dbReference type="NCBI Taxonomy" id="695939"/>
    <lineage>
        <taxon>Bacteria</taxon>
        <taxon>Thermotogati</taxon>
        <taxon>Deinococcota</taxon>
        <taxon>Deinococci</taxon>
        <taxon>Deinococcales</taxon>
        <taxon>Deinococcaceae</taxon>
        <taxon>Deinococcus</taxon>
    </lineage>
</organism>
<dbReference type="Gene3D" id="3.40.50.150">
    <property type="entry name" value="Vaccinia Virus protein VP39"/>
    <property type="match status" value="1"/>
</dbReference>
<keyword evidence="2" id="KW-0830">Ubiquinone</keyword>
<name>A0A1W1UPN3_9DEIO</name>
<dbReference type="EMBL" id="FWWU01000006">
    <property type="protein sequence ID" value="SMB82781.1"/>
    <property type="molecule type" value="Genomic_DNA"/>
</dbReference>
<protein>
    <submittedName>
        <fullName evidence="2">Methylase involved in ubiquinone/menaquinone biosynthesis</fullName>
    </submittedName>
</protein>
<dbReference type="AlphaFoldDB" id="A0A1W1UPN3"/>
<feature type="domain" description="Methyltransferase type 11" evidence="1">
    <location>
        <begin position="36"/>
        <end position="118"/>
    </location>
</feature>